<accession>A0A1F5HBN0</accession>
<dbReference type="Gene3D" id="3.30.460.40">
    <property type="match status" value="1"/>
</dbReference>
<dbReference type="Proteomes" id="UP000176751">
    <property type="component" value="Unassembled WGS sequence"/>
</dbReference>
<proteinExistence type="predicted"/>
<reference evidence="1 2" key="1">
    <citation type="journal article" date="2016" name="Nat. Commun.">
        <title>Thousands of microbial genomes shed light on interconnected biogeochemical processes in an aquifer system.</title>
        <authorList>
            <person name="Anantharaman K."/>
            <person name="Brown C.T."/>
            <person name="Hug L.A."/>
            <person name="Sharon I."/>
            <person name="Castelle C.J."/>
            <person name="Probst A.J."/>
            <person name="Thomas B.C."/>
            <person name="Singh A."/>
            <person name="Wilkins M.J."/>
            <person name="Karaoz U."/>
            <person name="Brodie E.L."/>
            <person name="Williams K.H."/>
            <person name="Hubbard S.S."/>
            <person name="Banfield J.F."/>
        </authorList>
    </citation>
    <scope>NUCLEOTIDE SEQUENCE [LARGE SCALE GENOMIC DNA]</scope>
</reference>
<comment type="caution">
    <text evidence="1">The sequence shown here is derived from an EMBL/GenBank/DDBJ whole genome shotgun (WGS) entry which is preliminary data.</text>
</comment>
<dbReference type="STRING" id="1797737.A2196_03320"/>
<sequence>MLETEVRRPPTTVLPFDNRSWFEVVFSRIEHANLDYRVVGSTAIAAYLGEHANVRMRDIDVICFTRNAAIVRMLQVEFDRKHAQLGNGSLRVDLSASIFQGDGFGVERVAHPITLPKLLVNIGKDNNGYCVNYNDLREPINEKVMQPVQLPFAETTITTIPPETLLHLYIARGGSLKPKDMPKLRKLARFCANHPTKGLVHSDFEVFHRFAARMRSDYSWQTSLYRFLAQADYISGGKISKNHLVAKAIRHFSS</sequence>
<evidence type="ECO:0000313" key="2">
    <source>
        <dbReference type="Proteomes" id="UP000176751"/>
    </source>
</evidence>
<name>A0A1F5HBN0_9BACT</name>
<evidence type="ECO:0000313" key="1">
    <source>
        <dbReference type="EMBL" id="OGE01499.1"/>
    </source>
</evidence>
<dbReference type="AlphaFoldDB" id="A0A1F5HBN0"/>
<organism evidence="1 2">
    <name type="scientific">Candidatus Curtissbacteria bacterium RIFOXYA1_FULL_41_14</name>
    <dbReference type="NCBI Taxonomy" id="1797737"/>
    <lineage>
        <taxon>Bacteria</taxon>
        <taxon>Candidatus Curtissiibacteriota</taxon>
    </lineage>
</organism>
<gene>
    <name evidence="1" type="ORF">A2196_03320</name>
</gene>
<protein>
    <recommendedName>
        <fullName evidence="3">Nucleotidyl transferase AbiEii/AbiGii toxin family protein</fullName>
    </recommendedName>
</protein>
<evidence type="ECO:0008006" key="3">
    <source>
        <dbReference type="Google" id="ProtNLM"/>
    </source>
</evidence>
<dbReference type="EMBL" id="MFCA01000026">
    <property type="protein sequence ID" value="OGE01499.1"/>
    <property type="molecule type" value="Genomic_DNA"/>
</dbReference>